<sequence>MSLRQMEYLMAVVEEASFTHAAELLGVTQSALSHQIKALEREVGGPLLERLPRGVRLTPMGRAFLPHAEFAVRSARQARRAARAAAGAAGGELHIATLHAFAIGVLPEVFARWRRDHGQVRLVVHEYATGGELREGMERGVADVALGHRPEGWRGPVVTVGEEEIVVVVAPDDPLSGREAVRLADLADRDWVRCALEPVVEGRRFLDVACERVGFTPRTGVDTEHTSTAVRMAAAGAGVLITAAHVATQYDCAVLPLDPPWARELTAFSRVELTGAAASFVGLLDQRWWGRGEQRERREQGEQGRKRQGRPAAHEGEGGGRPAG</sequence>
<dbReference type="SUPFAM" id="SSF53850">
    <property type="entry name" value="Periplasmic binding protein-like II"/>
    <property type="match status" value="1"/>
</dbReference>
<dbReference type="Proteomes" id="UP001500253">
    <property type="component" value="Unassembled WGS sequence"/>
</dbReference>
<feature type="region of interest" description="Disordered" evidence="5">
    <location>
        <begin position="291"/>
        <end position="324"/>
    </location>
</feature>
<dbReference type="InterPro" id="IPR036390">
    <property type="entry name" value="WH_DNA-bd_sf"/>
</dbReference>
<evidence type="ECO:0000256" key="3">
    <source>
        <dbReference type="ARBA" id="ARBA00023125"/>
    </source>
</evidence>
<dbReference type="Pfam" id="PF00126">
    <property type="entry name" value="HTH_1"/>
    <property type="match status" value="1"/>
</dbReference>
<dbReference type="PANTHER" id="PTHR30346">
    <property type="entry name" value="TRANSCRIPTIONAL DUAL REGULATOR HCAR-RELATED"/>
    <property type="match status" value="1"/>
</dbReference>
<proteinExistence type="inferred from homology"/>
<dbReference type="InterPro" id="IPR000847">
    <property type="entry name" value="LysR_HTH_N"/>
</dbReference>
<dbReference type="CDD" id="cd05466">
    <property type="entry name" value="PBP2_LTTR_substrate"/>
    <property type="match status" value="1"/>
</dbReference>
<dbReference type="InterPro" id="IPR005119">
    <property type="entry name" value="LysR_subst-bd"/>
</dbReference>
<evidence type="ECO:0000256" key="4">
    <source>
        <dbReference type="ARBA" id="ARBA00023163"/>
    </source>
</evidence>
<dbReference type="InterPro" id="IPR036388">
    <property type="entry name" value="WH-like_DNA-bd_sf"/>
</dbReference>
<evidence type="ECO:0000259" key="6">
    <source>
        <dbReference type="PROSITE" id="PS50931"/>
    </source>
</evidence>
<dbReference type="SUPFAM" id="SSF46785">
    <property type="entry name" value="Winged helix' DNA-binding domain"/>
    <property type="match status" value="1"/>
</dbReference>
<dbReference type="PROSITE" id="PS50931">
    <property type="entry name" value="HTH_LYSR"/>
    <property type="match status" value="1"/>
</dbReference>
<dbReference type="PANTHER" id="PTHR30346:SF29">
    <property type="entry name" value="LYSR SUBSTRATE-BINDING"/>
    <property type="match status" value="1"/>
</dbReference>
<evidence type="ECO:0000313" key="8">
    <source>
        <dbReference type="Proteomes" id="UP001500253"/>
    </source>
</evidence>
<dbReference type="Gene3D" id="3.40.190.290">
    <property type="match status" value="1"/>
</dbReference>
<dbReference type="EMBL" id="BAAASD010000028">
    <property type="protein sequence ID" value="GAA2358271.1"/>
    <property type="molecule type" value="Genomic_DNA"/>
</dbReference>
<keyword evidence="4" id="KW-0804">Transcription</keyword>
<dbReference type="Pfam" id="PF03466">
    <property type="entry name" value="LysR_substrate"/>
    <property type="match status" value="1"/>
</dbReference>
<protein>
    <submittedName>
        <fullName evidence="7">LysR family transcriptional regulator</fullName>
    </submittedName>
</protein>
<accession>A0ABP5TPJ9</accession>
<keyword evidence="2" id="KW-0805">Transcription regulation</keyword>
<evidence type="ECO:0000256" key="5">
    <source>
        <dbReference type="SAM" id="MobiDB-lite"/>
    </source>
</evidence>
<evidence type="ECO:0000313" key="7">
    <source>
        <dbReference type="EMBL" id="GAA2358271.1"/>
    </source>
</evidence>
<dbReference type="RefSeq" id="WP_346177052.1">
    <property type="nucleotide sequence ID" value="NZ_BAAASD010000028.1"/>
</dbReference>
<keyword evidence="8" id="KW-1185">Reference proteome</keyword>
<evidence type="ECO:0000256" key="1">
    <source>
        <dbReference type="ARBA" id="ARBA00009437"/>
    </source>
</evidence>
<gene>
    <name evidence="7" type="ORF">GCM10010246_54960</name>
</gene>
<comment type="similarity">
    <text evidence="1">Belongs to the LysR transcriptional regulatory family.</text>
</comment>
<organism evidence="7 8">
    <name type="scientific">Streptomyces cuspidosporus</name>
    <dbReference type="NCBI Taxonomy" id="66882"/>
    <lineage>
        <taxon>Bacteria</taxon>
        <taxon>Bacillati</taxon>
        <taxon>Actinomycetota</taxon>
        <taxon>Actinomycetes</taxon>
        <taxon>Kitasatosporales</taxon>
        <taxon>Streptomycetaceae</taxon>
        <taxon>Streptomyces</taxon>
    </lineage>
</organism>
<reference evidence="8" key="1">
    <citation type="journal article" date="2019" name="Int. J. Syst. Evol. Microbiol.">
        <title>The Global Catalogue of Microorganisms (GCM) 10K type strain sequencing project: providing services to taxonomists for standard genome sequencing and annotation.</title>
        <authorList>
            <consortium name="The Broad Institute Genomics Platform"/>
            <consortium name="The Broad Institute Genome Sequencing Center for Infectious Disease"/>
            <person name="Wu L."/>
            <person name="Ma J."/>
        </authorList>
    </citation>
    <scope>NUCLEOTIDE SEQUENCE [LARGE SCALE GENOMIC DNA]</scope>
    <source>
        <strain evidence="8">JCM 4316</strain>
    </source>
</reference>
<dbReference type="Gene3D" id="1.10.10.10">
    <property type="entry name" value="Winged helix-like DNA-binding domain superfamily/Winged helix DNA-binding domain"/>
    <property type="match status" value="1"/>
</dbReference>
<evidence type="ECO:0000256" key="2">
    <source>
        <dbReference type="ARBA" id="ARBA00023015"/>
    </source>
</evidence>
<comment type="caution">
    <text evidence="7">The sequence shown here is derived from an EMBL/GenBank/DDBJ whole genome shotgun (WGS) entry which is preliminary data.</text>
</comment>
<dbReference type="PRINTS" id="PR00039">
    <property type="entry name" value="HTHLYSR"/>
</dbReference>
<feature type="compositionally biased region" description="Basic and acidic residues" evidence="5">
    <location>
        <begin position="291"/>
        <end position="305"/>
    </location>
</feature>
<keyword evidence="3" id="KW-0238">DNA-binding</keyword>
<feature type="domain" description="HTH lysR-type" evidence="6">
    <location>
        <begin position="1"/>
        <end position="58"/>
    </location>
</feature>
<name>A0ABP5TPJ9_9ACTN</name>